<gene>
    <name evidence="3" type="ORF">P3W85_02495</name>
</gene>
<sequence>MHRRSFLAAGTLAALALGGCATTALYDEIEKKEYGDYKEIISEILVSQDGKSIVILGDKYHYIFDANADLVQAISSDIHPRLKARFRRFDVDRDGNIAGNLDLMLDGAATEDERKKAGEFGFKAATRSENPSLSRAYRLAGKRYSAAKFAMPGQAKQLNQAYAIEVREEKPIGAKAALALLTPVTVAADGVMYLLSIPLLPLAVGAAVASSARR</sequence>
<keyword evidence="4" id="KW-1185">Reference proteome</keyword>
<dbReference type="RefSeq" id="WP_276263607.1">
    <property type="nucleotide sequence ID" value="NZ_JARJLM010000037.1"/>
</dbReference>
<evidence type="ECO:0000313" key="3">
    <source>
        <dbReference type="EMBL" id="MDF3831830.1"/>
    </source>
</evidence>
<dbReference type="Proteomes" id="UP001216674">
    <property type="component" value="Unassembled WGS sequence"/>
</dbReference>
<dbReference type="PROSITE" id="PS51257">
    <property type="entry name" value="PROKAR_LIPOPROTEIN"/>
    <property type="match status" value="1"/>
</dbReference>
<accession>A0ABT6AGV7</accession>
<dbReference type="EMBL" id="JARJLM010000037">
    <property type="protein sequence ID" value="MDF3831830.1"/>
    <property type="molecule type" value="Genomic_DNA"/>
</dbReference>
<reference evidence="3 4" key="1">
    <citation type="submission" date="2023-03" db="EMBL/GenBank/DDBJ databases">
        <title>Draft assemblies of triclosan tolerant bacteria isolated from returned activated sludge.</title>
        <authorList>
            <person name="Van Hamelsveld S."/>
        </authorList>
    </citation>
    <scope>NUCLEOTIDE SEQUENCE [LARGE SCALE GENOMIC DNA]</scope>
    <source>
        <strain evidence="3 4">GW210010_S58</strain>
    </source>
</reference>
<proteinExistence type="predicted"/>
<comment type="caution">
    <text evidence="3">The sequence shown here is derived from an EMBL/GenBank/DDBJ whole genome shotgun (WGS) entry which is preliminary data.</text>
</comment>
<organism evidence="3 4">
    <name type="scientific">Cupriavidus basilensis</name>
    <dbReference type="NCBI Taxonomy" id="68895"/>
    <lineage>
        <taxon>Bacteria</taxon>
        <taxon>Pseudomonadati</taxon>
        <taxon>Pseudomonadota</taxon>
        <taxon>Betaproteobacteria</taxon>
        <taxon>Burkholderiales</taxon>
        <taxon>Burkholderiaceae</taxon>
        <taxon>Cupriavidus</taxon>
    </lineage>
</organism>
<keyword evidence="2" id="KW-0732">Signal</keyword>
<evidence type="ECO:0000256" key="1">
    <source>
        <dbReference type="SAM" id="Phobius"/>
    </source>
</evidence>
<feature type="transmembrane region" description="Helical" evidence="1">
    <location>
        <begin position="190"/>
        <end position="209"/>
    </location>
</feature>
<protein>
    <recommendedName>
        <fullName evidence="5">5-formyltetrahydrofolate cyclo-ligase</fullName>
    </recommendedName>
</protein>
<keyword evidence="1" id="KW-0472">Membrane</keyword>
<evidence type="ECO:0000313" key="4">
    <source>
        <dbReference type="Proteomes" id="UP001216674"/>
    </source>
</evidence>
<evidence type="ECO:0000256" key="2">
    <source>
        <dbReference type="SAM" id="SignalP"/>
    </source>
</evidence>
<name>A0ABT6AGV7_9BURK</name>
<feature type="signal peptide" evidence="2">
    <location>
        <begin position="1"/>
        <end position="26"/>
    </location>
</feature>
<keyword evidence="1" id="KW-0812">Transmembrane</keyword>
<evidence type="ECO:0008006" key="5">
    <source>
        <dbReference type="Google" id="ProtNLM"/>
    </source>
</evidence>
<keyword evidence="1" id="KW-1133">Transmembrane helix</keyword>
<feature type="chain" id="PRO_5046193460" description="5-formyltetrahydrofolate cyclo-ligase" evidence="2">
    <location>
        <begin position="27"/>
        <end position="214"/>
    </location>
</feature>